<organism evidence="1 2">
    <name type="scientific">Candidatus Spechtbacteria bacterium RIFCSPLOWO2_01_FULL_43_12</name>
    <dbReference type="NCBI Taxonomy" id="1802162"/>
    <lineage>
        <taxon>Bacteria</taxon>
        <taxon>Candidatus Spechtiibacteriota</taxon>
    </lineage>
</organism>
<dbReference type="EMBL" id="MHOH01000008">
    <property type="protein sequence ID" value="OGZ61076.1"/>
    <property type="molecule type" value="Genomic_DNA"/>
</dbReference>
<evidence type="ECO:0008006" key="3">
    <source>
        <dbReference type="Google" id="ProtNLM"/>
    </source>
</evidence>
<proteinExistence type="predicted"/>
<evidence type="ECO:0000313" key="1">
    <source>
        <dbReference type="EMBL" id="OGZ61076.1"/>
    </source>
</evidence>
<reference evidence="1 2" key="1">
    <citation type="journal article" date="2016" name="Nat. Commun.">
        <title>Thousands of microbial genomes shed light on interconnected biogeochemical processes in an aquifer system.</title>
        <authorList>
            <person name="Anantharaman K."/>
            <person name="Brown C.T."/>
            <person name="Hug L.A."/>
            <person name="Sharon I."/>
            <person name="Castelle C.J."/>
            <person name="Probst A.J."/>
            <person name="Thomas B.C."/>
            <person name="Singh A."/>
            <person name="Wilkins M.J."/>
            <person name="Karaoz U."/>
            <person name="Brodie E.L."/>
            <person name="Williams K.H."/>
            <person name="Hubbard S.S."/>
            <person name="Banfield J.F."/>
        </authorList>
    </citation>
    <scope>NUCLEOTIDE SEQUENCE [LARGE SCALE GENOMIC DNA]</scope>
</reference>
<dbReference type="InterPro" id="IPR036390">
    <property type="entry name" value="WH_DNA-bd_sf"/>
</dbReference>
<name>A0A1G2HF17_9BACT</name>
<accession>A0A1G2HF17</accession>
<evidence type="ECO:0000313" key="2">
    <source>
        <dbReference type="Proteomes" id="UP000178835"/>
    </source>
</evidence>
<gene>
    <name evidence="1" type="ORF">A2919_02500</name>
</gene>
<dbReference type="AlphaFoldDB" id="A0A1G2HF17"/>
<dbReference type="Proteomes" id="UP000178835">
    <property type="component" value="Unassembled WGS sequence"/>
</dbReference>
<dbReference type="SUPFAM" id="SSF46785">
    <property type="entry name" value="Winged helix' DNA-binding domain"/>
    <property type="match status" value="1"/>
</dbReference>
<sequence>MVQNKTARIGDLEKLEPNVTQRTLRRDMEKLAKMGYVRKIGRTNRTLYKLVRTEDKNIEY</sequence>
<comment type="caution">
    <text evidence="1">The sequence shown here is derived from an EMBL/GenBank/DDBJ whole genome shotgun (WGS) entry which is preliminary data.</text>
</comment>
<protein>
    <recommendedName>
        <fullName evidence="3">HTH deoR-type domain-containing protein</fullName>
    </recommendedName>
</protein>